<accession>A0A844CS38</accession>
<dbReference type="GO" id="GO:0043565">
    <property type="term" value="F:sequence-specific DNA binding"/>
    <property type="evidence" value="ECO:0007669"/>
    <property type="project" value="InterPro"/>
</dbReference>
<organism evidence="5 6">
    <name type="scientific">Duganella aquatilis</name>
    <dbReference type="NCBI Taxonomy" id="2666082"/>
    <lineage>
        <taxon>Bacteria</taxon>
        <taxon>Pseudomonadati</taxon>
        <taxon>Pseudomonadota</taxon>
        <taxon>Betaproteobacteria</taxon>
        <taxon>Burkholderiales</taxon>
        <taxon>Oxalobacteraceae</taxon>
        <taxon>Telluria group</taxon>
        <taxon>Duganella</taxon>
    </lineage>
</organism>
<evidence type="ECO:0000256" key="2">
    <source>
        <dbReference type="ARBA" id="ARBA00023125"/>
    </source>
</evidence>
<dbReference type="InterPro" id="IPR009057">
    <property type="entry name" value="Homeodomain-like_sf"/>
</dbReference>
<dbReference type="Gene3D" id="1.10.10.60">
    <property type="entry name" value="Homeodomain-like"/>
    <property type="match status" value="1"/>
</dbReference>
<dbReference type="InterPro" id="IPR035418">
    <property type="entry name" value="AraC-bd_2"/>
</dbReference>
<keyword evidence="6" id="KW-1185">Reference proteome</keyword>
<keyword evidence="3" id="KW-0804">Transcription</keyword>
<dbReference type="PRINTS" id="PR00032">
    <property type="entry name" value="HTHARAC"/>
</dbReference>
<dbReference type="InterPro" id="IPR020449">
    <property type="entry name" value="Tscrpt_reg_AraC-type_HTH"/>
</dbReference>
<dbReference type="Pfam" id="PF12833">
    <property type="entry name" value="HTH_18"/>
    <property type="match status" value="1"/>
</dbReference>
<reference evidence="5 6" key="1">
    <citation type="submission" date="2019-11" db="EMBL/GenBank/DDBJ databases">
        <title>Novel species isolated from a subtropical stream in China.</title>
        <authorList>
            <person name="Lu H."/>
        </authorList>
    </citation>
    <scope>NUCLEOTIDE SEQUENCE [LARGE SCALE GENOMIC DNA]</scope>
    <source>
        <strain evidence="5 6">FT26W</strain>
    </source>
</reference>
<dbReference type="PANTHER" id="PTHR46796">
    <property type="entry name" value="HTH-TYPE TRANSCRIPTIONAL ACTIVATOR RHAS-RELATED"/>
    <property type="match status" value="1"/>
</dbReference>
<evidence type="ECO:0000313" key="5">
    <source>
        <dbReference type="EMBL" id="MRW83557.1"/>
    </source>
</evidence>
<proteinExistence type="predicted"/>
<dbReference type="Proteomes" id="UP000439986">
    <property type="component" value="Unassembled WGS sequence"/>
</dbReference>
<evidence type="ECO:0000313" key="6">
    <source>
        <dbReference type="Proteomes" id="UP000439986"/>
    </source>
</evidence>
<gene>
    <name evidence="5" type="ORF">GJ698_05555</name>
</gene>
<dbReference type="AlphaFoldDB" id="A0A844CS38"/>
<dbReference type="InterPro" id="IPR018060">
    <property type="entry name" value="HTH_AraC"/>
</dbReference>
<dbReference type="PANTHER" id="PTHR46796:SF6">
    <property type="entry name" value="ARAC SUBFAMILY"/>
    <property type="match status" value="1"/>
</dbReference>
<sequence length="362" mass="39969">MSVGYTDTVSQRIAARDQRYVLPDDGGVATNAAPQMLRQHFTVAGEVRSLQAPAWSDYVGRILEVPVTRGQMASGFFGELDTYVFKDLVFLDSRTDPVCQRRTNARISRDAVRDYVFHVAVEGMIETVAGSQLRKADQFTPGVLALDMGQPMQMMRPSRARVLAFFVPRAMVEAEIVDAPAIHGRVVSYTTPLGRLILAQVAALCHQLPRLSDAEAATAIRTCVQLIIAAFGKQARLSAGARAAANAALRGQVQRYIQVNLGEETLTPETVLQQFSIPRPTLYRMFEAEGGLGAYIRHCRLREAANELVRSPKVAVTQIAYGLCFSSASDFIRAFRRFYGMTPQDFRMQSLLRDLGQFGATI</sequence>
<dbReference type="Pfam" id="PF14525">
    <property type="entry name" value="AraC_binding_2"/>
    <property type="match status" value="1"/>
</dbReference>
<evidence type="ECO:0000256" key="1">
    <source>
        <dbReference type="ARBA" id="ARBA00023015"/>
    </source>
</evidence>
<keyword evidence="1" id="KW-0805">Transcription regulation</keyword>
<feature type="domain" description="HTH araC/xylS-type" evidence="4">
    <location>
        <begin position="251"/>
        <end position="349"/>
    </location>
</feature>
<dbReference type="SUPFAM" id="SSF46689">
    <property type="entry name" value="Homeodomain-like"/>
    <property type="match status" value="1"/>
</dbReference>
<dbReference type="GO" id="GO:0003700">
    <property type="term" value="F:DNA-binding transcription factor activity"/>
    <property type="evidence" value="ECO:0007669"/>
    <property type="project" value="InterPro"/>
</dbReference>
<protein>
    <submittedName>
        <fullName evidence="5">Helix-turn-helix domain-containing protein</fullName>
    </submittedName>
</protein>
<dbReference type="SMART" id="SM00342">
    <property type="entry name" value="HTH_ARAC"/>
    <property type="match status" value="1"/>
</dbReference>
<dbReference type="RefSeq" id="WP_154356607.1">
    <property type="nucleotide sequence ID" value="NZ_WKJL01000002.1"/>
</dbReference>
<evidence type="ECO:0000256" key="3">
    <source>
        <dbReference type="ARBA" id="ARBA00023163"/>
    </source>
</evidence>
<keyword evidence="2" id="KW-0238">DNA-binding</keyword>
<evidence type="ECO:0000259" key="4">
    <source>
        <dbReference type="PROSITE" id="PS01124"/>
    </source>
</evidence>
<comment type="caution">
    <text evidence="5">The sequence shown here is derived from an EMBL/GenBank/DDBJ whole genome shotgun (WGS) entry which is preliminary data.</text>
</comment>
<dbReference type="EMBL" id="WKJL01000002">
    <property type="protein sequence ID" value="MRW83557.1"/>
    <property type="molecule type" value="Genomic_DNA"/>
</dbReference>
<dbReference type="PROSITE" id="PS01124">
    <property type="entry name" value="HTH_ARAC_FAMILY_2"/>
    <property type="match status" value="1"/>
</dbReference>
<dbReference type="InterPro" id="IPR050204">
    <property type="entry name" value="AraC_XylS_family_regulators"/>
</dbReference>
<name>A0A844CS38_9BURK</name>